<dbReference type="FunFam" id="1.25.40.10:FF:000060">
    <property type="entry name" value="Golgi to ER traffic protein 4 homolog"/>
    <property type="match status" value="1"/>
</dbReference>
<sequence length="327" mass="37150">MAEGMASRKVHGIQRVLVKIDNAIKNENFYEAHQMYKTLYFRYLTQKRYSELLDLLYDGANLLIQHKQDTSGADLANLYIEVLVKSDTKQSEEVMAKISSLLSILNPDLPERENFLYSAVRWSSTPEHKLGHPKLHQMIAQVFWKEKNYTLARRHFLRSCDGSGFGSMLVEVHQSSGYSSEVDLFIVQVVLQCLCLRNKAMAVITFECYTTEHPYIEGPPYLLPLLNFISFLLKAVESGALSAFTILCEEYALSLKRDPSYLDYLEKIGQIFFGLPTSRRQPRSLFGNLFQSILNGLGDSSSETETEVGGGDQPKSDCRQVTESELD</sequence>
<evidence type="ECO:0000256" key="4">
    <source>
        <dbReference type="ARBA" id="ARBA00022490"/>
    </source>
</evidence>
<evidence type="ECO:0000313" key="6">
    <source>
        <dbReference type="EMBL" id="CAH1388924.1"/>
    </source>
</evidence>
<keyword evidence="7" id="KW-1185">Reference proteome</keyword>
<keyword evidence="3" id="KW-0813">Transport</keyword>
<protein>
    <recommendedName>
        <fullName evidence="8">Golgi to ER traffic protein 4 homolog</fullName>
    </recommendedName>
</protein>
<dbReference type="PANTHER" id="PTHR12875">
    <property type="entry name" value="GOLGI TO ER TRAFFIC PROTEIN 4 HOMOLOG"/>
    <property type="match status" value="1"/>
</dbReference>
<evidence type="ECO:0000313" key="7">
    <source>
        <dbReference type="Proteomes" id="UP001152798"/>
    </source>
</evidence>
<dbReference type="Pfam" id="PF04190">
    <property type="entry name" value="GET4"/>
    <property type="match status" value="1"/>
</dbReference>
<dbReference type="Gene3D" id="1.25.40.10">
    <property type="entry name" value="Tetratricopeptide repeat domain"/>
    <property type="match status" value="1"/>
</dbReference>
<dbReference type="PANTHER" id="PTHR12875:SF0">
    <property type="entry name" value="GOLGI TO ER TRAFFIC PROTEIN 4 HOMOLOG"/>
    <property type="match status" value="1"/>
</dbReference>
<dbReference type="EMBL" id="OV725077">
    <property type="protein sequence ID" value="CAH1388924.1"/>
    <property type="molecule type" value="Genomic_DNA"/>
</dbReference>
<evidence type="ECO:0000256" key="5">
    <source>
        <dbReference type="SAM" id="MobiDB-lite"/>
    </source>
</evidence>
<feature type="compositionally biased region" description="Basic and acidic residues" evidence="5">
    <location>
        <begin position="314"/>
        <end position="327"/>
    </location>
</feature>
<dbReference type="OrthoDB" id="10252405at2759"/>
<feature type="region of interest" description="Disordered" evidence="5">
    <location>
        <begin position="298"/>
        <end position="327"/>
    </location>
</feature>
<dbReference type="GO" id="GO:0045048">
    <property type="term" value="P:protein insertion into ER membrane"/>
    <property type="evidence" value="ECO:0007669"/>
    <property type="project" value="InterPro"/>
</dbReference>
<evidence type="ECO:0008006" key="8">
    <source>
        <dbReference type="Google" id="ProtNLM"/>
    </source>
</evidence>
<comment type="subcellular location">
    <subcellularLocation>
        <location evidence="1">Cytoplasm</location>
        <location evidence="1">Cytosol</location>
    </subcellularLocation>
</comment>
<name>A0A9P0E5T0_NEZVI</name>
<gene>
    <name evidence="6" type="ORF">NEZAVI_LOCUS427</name>
</gene>
<comment type="similarity">
    <text evidence="2">Belongs to the GET4 family.</text>
</comment>
<dbReference type="InterPro" id="IPR007317">
    <property type="entry name" value="GET4"/>
</dbReference>
<reference evidence="6" key="1">
    <citation type="submission" date="2022-01" db="EMBL/GenBank/DDBJ databases">
        <authorList>
            <person name="King R."/>
        </authorList>
    </citation>
    <scope>NUCLEOTIDE SEQUENCE</scope>
</reference>
<dbReference type="GO" id="GO:0071818">
    <property type="term" value="C:BAT3 complex"/>
    <property type="evidence" value="ECO:0007669"/>
    <property type="project" value="TreeGrafter"/>
</dbReference>
<evidence type="ECO:0000256" key="2">
    <source>
        <dbReference type="ARBA" id="ARBA00005351"/>
    </source>
</evidence>
<organism evidence="6 7">
    <name type="scientific">Nezara viridula</name>
    <name type="common">Southern green stink bug</name>
    <name type="synonym">Cimex viridulus</name>
    <dbReference type="NCBI Taxonomy" id="85310"/>
    <lineage>
        <taxon>Eukaryota</taxon>
        <taxon>Metazoa</taxon>
        <taxon>Ecdysozoa</taxon>
        <taxon>Arthropoda</taxon>
        <taxon>Hexapoda</taxon>
        <taxon>Insecta</taxon>
        <taxon>Pterygota</taxon>
        <taxon>Neoptera</taxon>
        <taxon>Paraneoptera</taxon>
        <taxon>Hemiptera</taxon>
        <taxon>Heteroptera</taxon>
        <taxon>Panheteroptera</taxon>
        <taxon>Pentatomomorpha</taxon>
        <taxon>Pentatomoidea</taxon>
        <taxon>Pentatomidae</taxon>
        <taxon>Pentatominae</taxon>
        <taxon>Nezara</taxon>
    </lineage>
</organism>
<dbReference type="Proteomes" id="UP001152798">
    <property type="component" value="Chromosome 1"/>
</dbReference>
<dbReference type="InterPro" id="IPR011990">
    <property type="entry name" value="TPR-like_helical_dom_sf"/>
</dbReference>
<proteinExistence type="inferred from homology"/>
<keyword evidence="4" id="KW-0963">Cytoplasm</keyword>
<accession>A0A9P0E5T0</accession>
<evidence type="ECO:0000256" key="1">
    <source>
        <dbReference type="ARBA" id="ARBA00004514"/>
    </source>
</evidence>
<dbReference type="AlphaFoldDB" id="A0A9P0E5T0"/>
<evidence type="ECO:0000256" key="3">
    <source>
        <dbReference type="ARBA" id="ARBA00022448"/>
    </source>
</evidence>